<feature type="compositionally biased region" description="Basic and acidic residues" evidence="1">
    <location>
        <begin position="1"/>
        <end position="12"/>
    </location>
</feature>
<keyword evidence="4" id="KW-1185">Reference proteome</keyword>
<reference evidence="3 4" key="1">
    <citation type="submission" date="2019-07" db="EMBL/GenBank/DDBJ databases">
        <title>Georgenia wutianyii sp. nov. and Georgenia *** sp. nov. isolated from plateau pika (Ochotona curzoniae) in the Qinghai-Tibet plateau of China.</title>
        <authorList>
            <person name="Tian Z."/>
        </authorList>
    </citation>
    <scope>NUCLEOTIDE SEQUENCE [LARGE SCALE GENOMIC DNA]</scope>
    <source>
        <strain evidence="3 4">Z446</strain>
    </source>
</reference>
<feature type="region of interest" description="Disordered" evidence="1">
    <location>
        <begin position="1"/>
        <end position="61"/>
    </location>
</feature>
<gene>
    <name evidence="3" type="ORF">FJ693_12405</name>
</gene>
<name>A0A552WPJ9_9MICO</name>
<evidence type="ECO:0000313" key="3">
    <source>
        <dbReference type="EMBL" id="TRW44708.1"/>
    </source>
</evidence>
<dbReference type="Proteomes" id="UP000318693">
    <property type="component" value="Unassembled WGS sequence"/>
</dbReference>
<feature type="compositionally biased region" description="Basic and acidic residues" evidence="1">
    <location>
        <begin position="49"/>
        <end position="58"/>
    </location>
</feature>
<dbReference type="InterPro" id="IPR024311">
    <property type="entry name" value="Lipocalin-like"/>
</dbReference>
<proteinExistence type="predicted"/>
<evidence type="ECO:0000256" key="1">
    <source>
        <dbReference type="SAM" id="MobiDB-lite"/>
    </source>
</evidence>
<dbReference type="Pfam" id="PF13924">
    <property type="entry name" value="Lipocalin_5"/>
    <property type="match status" value="1"/>
</dbReference>
<evidence type="ECO:0000259" key="2">
    <source>
        <dbReference type="Pfam" id="PF13924"/>
    </source>
</evidence>
<dbReference type="EMBL" id="VJXR01000037">
    <property type="protein sequence ID" value="TRW44708.1"/>
    <property type="molecule type" value="Genomic_DNA"/>
</dbReference>
<feature type="domain" description="Lipocalin-like" evidence="2">
    <location>
        <begin position="69"/>
        <end position="142"/>
    </location>
</feature>
<sequence length="200" mass="21322">MCRLPGEERPEVQRCPGAAAVAPWGSGGDSAPRAARAEGQEGAGMSDVNEGRVRDRSDRRRPRLAEQLVGAWTLVSWTEDVADGTATLLGEDPDGLLLFTPDGYSSVRIRAAADDVDDGPGASHVASAGPFHLDEQTGRLAHMMSPVPGHGFGEEFLLEVDGDLLTLTTHPLSATPQQRLVWRRAEPRVSDHGEPGASRD</sequence>
<dbReference type="AlphaFoldDB" id="A0A552WPJ9"/>
<evidence type="ECO:0000313" key="4">
    <source>
        <dbReference type="Proteomes" id="UP000318693"/>
    </source>
</evidence>
<accession>A0A552WPJ9</accession>
<protein>
    <submittedName>
        <fullName evidence="3">Lipocalin-like domain-containing protein</fullName>
    </submittedName>
</protein>
<comment type="caution">
    <text evidence="3">The sequence shown here is derived from an EMBL/GenBank/DDBJ whole genome shotgun (WGS) entry which is preliminary data.</text>
</comment>
<organism evidence="3 4">
    <name type="scientific">Georgenia yuyongxinii</name>
    <dbReference type="NCBI Taxonomy" id="2589797"/>
    <lineage>
        <taxon>Bacteria</taxon>
        <taxon>Bacillati</taxon>
        <taxon>Actinomycetota</taxon>
        <taxon>Actinomycetes</taxon>
        <taxon>Micrococcales</taxon>
        <taxon>Bogoriellaceae</taxon>
        <taxon>Georgenia</taxon>
    </lineage>
</organism>